<evidence type="ECO:0000313" key="2">
    <source>
        <dbReference type="EMBL" id="KAH7428634.1"/>
    </source>
</evidence>
<protein>
    <submittedName>
        <fullName evidence="2">Uncharacterized protein</fullName>
    </submittedName>
</protein>
<evidence type="ECO:0000256" key="1">
    <source>
        <dbReference type="SAM" id="MobiDB-lite"/>
    </source>
</evidence>
<accession>A0A8T2U567</accession>
<dbReference type="AlphaFoldDB" id="A0A8T2U567"/>
<dbReference type="Proteomes" id="UP000825935">
    <property type="component" value="Chromosome 9"/>
</dbReference>
<organism evidence="2 3">
    <name type="scientific">Ceratopteris richardii</name>
    <name type="common">Triangle waterfern</name>
    <dbReference type="NCBI Taxonomy" id="49495"/>
    <lineage>
        <taxon>Eukaryota</taxon>
        <taxon>Viridiplantae</taxon>
        <taxon>Streptophyta</taxon>
        <taxon>Embryophyta</taxon>
        <taxon>Tracheophyta</taxon>
        <taxon>Polypodiopsida</taxon>
        <taxon>Polypodiidae</taxon>
        <taxon>Polypodiales</taxon>
        <taxon>Pteridineae</taxon>
        <taxon>Pteridaceae</taxon>
        <taxon>Parkerioideae</taxon>
        <taxon>Ceratopteris</taxon>
    </lineage>
</organism>
<keyword evidence="3" id="KW-1185">Reference proteome</keyword>
<evidence type="ECO:0000313" key="3">
    <source>
        <dbReference type="Proteomes" id="UP000825935"/>
    </source>
</evidence>
<proteinExistence type="predicted"/>
<name>A0A8T2U567_CERRI</name>
<reference evidence="2" key="1">
    <citation type="submission" date="2021-08" db="EMBL/GenBank/DDBJ databases">
        <title>WGS assembly of Ceratopteris richardii.</title>
        <authorList>
            <person name="Marchant D.B."/>
            <person name="Chen G."/>
            <person name="Jenkins J."/>
            <person name="Shu S."/>
            <person name="Leebens-Mack J."/>
            <person name="Grimwood J."/>
            <person name="Schmutz J."/>
            <person name="Soltis P."/>
            <person name="Soltis D."/>
            <person name="Chen Z.-H."/>
        </authorList>
    </citation>
    <scope>NUCLEOTIDE SEQUENCE</scope>
    <source>
        <strain evidence="2">Whitten #5841</strain>
        <tissue evidence="2">Leaf</tissue>
    </source>
</reference>
<gene>
    <name evidence="2" type="ORF">KP509_09G009600</name>
</gene>
<feature type="region of interest" description="Disordered" evidence="1">
    <location>
        <begin position="69"/>
        <end position="98"/>
    </location>
</feature>
<comment type="caution">
    <text evidence="2">The sequence shown here is derived from an EMBL/GenBank/DDBJ whole genome shotgun (WGS) entry which is preliminary data.</text>
</comment>
<dbReference type="EMBL" id="CM035414">
    <property type="protein sequence ID" value="KAH7428634.1"/>
    <property type="molecule type" value="Genomic_DNA"/>
</dbReference>
<sequence length="193" mass="21914">MECKPVKRKRAFFSVVPAVDDQLVEASACFFLDEYEDHCGNGRTNTNNYCIIQNGDYITEEKQLSYLDQSMSEEEEDNDGGHPSPHLPDDSDNPQDDGKLMVGGRQIFCFSAPNKVNMNDVDNPVAHYAEDMDHHEDDDRSSRGRHVVCPPAPKKLRKSRPAYMGSTLVQKRSFFVPSDLHTLPDFLRALFFP</sequence>